<dbReference type="EMBL" id="DYUB01000211">
    <property type="protein sequence ID" value="HJG96784.1"/>
    <property type="molecule type" value="Genomic_DNA"/>
</dbReference>
<dbReference type="InterPro" id="IPR047661">
    <property type="entry name" value="IstB"/>
</dbReference>
<comment type="similarity">
    <text evidence="1">Belongs to the IS21/IS1162 putative ATP-binding protein family.</text>
</comment>
<dbReference type="InterPro" id="IPR002611">
    <property type="entry name" value="IstB_ATP-bd"/>
</dbReference>
<dbReference type="PANTHER" id="PTHR30050">
    <property type="entry name" value="CHROMOSOMAL REPLICATION INITIATOR PROTEIN DNAA"/>
    <property type="match status" value="1"/>
</dbReference>
<reference evidence="5" key="1">
    <citation type="journal article" date="2021" name="PeerJ">
        <title>Extensive microbial diversity within the chicken gut microbiome revealed by metagenomics and culture.</title>
        <authorList>
            <person name="Gilroy R."/>
            <person name="Ravi A."/>
            <person name="Getino M."/>
            <person name="Pursley I."/>
            <person name="Horton D.L."/>
            <person name="Alikhan N.F."/>
            <person name="Baker D."/>
            <person name="Gharbi K."/>
            <person name="Hall N."/>
            <person name="Watson M."/>
            <person name="Adriaenssens E.M."/>
            <person name="Foster-Nyarko E."/>
            <person name="Jarju S."/>
            <person name="Secka A."/>
            <person name="Antonio M."/>
            <person name="Oren A."/>
            <person name="Chaudhuri R.R."/>
            <person name="La Ragione R."/>
            <person name="Hildebrand F."/>
            <person name="Pallen M.J."/>
        </authorList>
    </citation>
    <scope>NUCLEOTIDE SEQUENCE</scope>
    <source>
        <strain evidence="5">1277</strain>
    </source>
</reference>
<evidence type="ECO:0000313" key="5">
    <source>
        <dbReference type="EMBL" id="HJG96784.1"/>
    </source>
</evidence>
<accession>A0A921N1T1</accession>
<dbReference type="CDD" id="cd00009">
    <property type="entry name" value="AAA"/>
    <property type="match status" value="1"/>
</dbReference>
<dbReference type="SUPFAM" id="SSF52540">
    <property type="entry name" value="P-loop containing nucleoside triphosphate hydrolases"/>
    <property type="match status" value="1"/>
</dbReference>
<dbReference type="Pfam" id="PF01695">
    <property type="entry name" value="IstB_IS21"/>
    <property type="match status" value="1"/>
</dbReference>
<proteinExistence type="inferred from homology"/>
<evidence type="ECO:0000256" key="2">
    <source>
        <dbReference type="ARBA" id="ARBA00022741"/>
    </source>
</evidence>
<dbReference type="AlphaFoldDB" id="A0A921N1T1"/>
<comment type="caution">
    <text evidence="5">The sequence shown here is derived from an EMBL/GenBank/DDBJ whole genome shotgun (WGS) entry which is preliminary data.</text>
</comment>
<organism evidence="5 6">
    <name type="scientific">Romboutsia timonensis</name>
    <dbReference type="NCBI Taxonomy" id="1776391"/>
    <lineage>
        <taxon>Bacteria</taxon>
        <taxon>Bacillati</taxon>
        <taxon>Bacillota</taxon>
        <taxon>Clostridia</taxon>
        <taxon>Peptostreptococcales</taxon>
        <taxon>Peptostreptococcaceae</taxon>
        <taxon>Romboutsia</taxon>
    </lineage>
</organism>
<name>A0A921N1T1_9FIRM</name>
<dbReference type="GO" id="GO:0005524">
    <property type="term" value="F:ATP binding"/>
    <property type="evidence" value="ECO:0007669"/>
    <property type="project" value="UniProtKB-KW"/>
</dbReference>
<evidence type="ECO:0000256" key="3">
    <source>
        <dbReference type="ARBA" id="ARBA00022840"/>
    </source>
</evidence>
<evidence type="ECO:0000256" key="1">
    <source>
        <dbReference type="ARBA" id="ARBA00008059"/>
    </source>
</evidence>
<reference evidence="5" key="2">
    <citation type="submission" date="2021-09" db="EMBL/GenBank/DDBJ databases">
        <authorList>
            <person name="Gilroy R."/>
        </authorList>
    </citation>
    <scope>NUCLEOTIDE SEQUENCE</scope>
    <source>
        <strain evidence="5">1277</strain>
    </source>
</reference>
<dbReference type="PIRSF" id="PIRSF003073">
    <property type="entry name" value="DNAC_TnpB_IstB"/>
    <property type="match status" value="1"/>
</dbReference>
<dbReference type="GO" id="GO:0006260">
    <property type="term" value="P:DNA replication"/>
    <property type="evidence" value="ECO:0007669"/>
    <property type="project" value="TreeGrafter"/>
</dbReference>
<gene>
    <name evidence="5" type="primary">istB</name>
    <name evidence="5" type="ORF">K8V90_06765</name>
</gene>
<evidence type="ECO:0000259" key="4">
    <source>
        <dbReference type="SMART" id="SM00382"/>
    </source>
</evidence>
<dbReference type="SMART" id="SM00382">
    <property type="entry name" value="AAA"/>
    <property type="match status" value="1"/>
</dbReference>
<dbReference type="Proteomes" id="UP000776700">
    <property type="component" value="Unassembled WGS sequence"/>
</dbReference>
<sequence length="254" mass="29350">MIEELNKKLEILELDKIKEILPDYIHKTSKDNLTLTEQLNYLTAEEINYKDSRAAEGIIKAANFPFKKTLEDYDFSFQPSLSENQIRELSNLSFIKNHENIIFIGNPGVGKTHLAVSLGIEAAKHRNSVYFITCHNLMTKLNKAQKENRLDKQLQHLAQYKLLIIDEIGYLPVDHQGSNLLFQLIAKRYMTKSTIVTTNMPFSRWGEVFSDNTLASAVLDRLLHYSHIIRITGNSYRIKDKIVESDSRTNEYNE</sequence>
<dbReference type="Gene3D" id="3.40.50.300">
    <property type="entry name" value="P-loop containing nucleotide triphosphate hydrolases"/>
    <property type="match status" value="1"/>
</dbReference>
<dbReference type="PANTHER" id="PTHR30050:SF4">
    <property type="entry name" value="ATP-BINDING PROTEIN RV3427C IN INSERTION SEQUENCE-RELATED"/>
    <property type="match status" value="1"/>
</dbReference>
<dbReference type="InterPro" id="IPR027417">
    <property type="entry name" value="P-loop_NTPase"/>
</dbReference>
<keyword evidence="3" id="KW-0067">ATP-binding</keyword>
<dbReference type="InterPro" id="IPR003593">
    <property type="entry name" value="AAA+_ATPase"/>
</dbReference>
<feature type="domain" description="AAA+ ATPase" evidence="4">
    <location>
        <begin position="97"/>
        <end position="230"/>
    </location>
</feature>
<dbReference type="NCBIfam" id="NF038214">
    <property type="entry name" value="IS21_help_AAA"/>
    <property type="match status" value="1"/>
</dbReference>
<keyword evidence="2" id="KW-0547">Nucleotide-binding</keyword>
<protein>
    <submittedName>
        <fullName evidence="5">IS21-like element helper ATPase IstB</fullName>
    </submittedName>
</protein>
<dbReference type="InterPro" id="IPR028350">
    <property type="entry name" value="DNAC/IstB-like"/>
</dbReference>
<evidence type="ECO:0000313" key="6">
    <source>
        <dbReference type="Proteomes" id="UP000776700"/>
    </source>
</evidence>